<dbReference type="EMBL" id="JAKOGI010000026">
    <property type="protein sequence ID" value="KAJ8448943.1"/>
    <property type="molecule type" value="Genomic_DNA"/>
</dbReference>
<reference evidence="1" key="1">
    <citation type="submission" date="2022-04" db="EMBL/GenBank/DDBJ databases">
        <title>Carnegiea gigantea Genome sequencing and assembly v2.</title>
        <authorList>
            <person name="Copetti D."/>
            <person name="Sanderson M.J."/>
            <person name="Burquez A."/>
            <person name="Wojciechowski M.F."/>
        </authorList>
    </citation>
    <scope>NUCLEOTIDE SEQUENCE</scope>
    <source>
        <strain evidence="1">SGP5-SGP5p</strain>
        <tissue evidence="1">Aerial part</tissue>
    </source>
</reference>
<organism evidence="1 2">
    <name type="scientific">Carnegiea gigantea</name>
    <dbReference type="NCBI Taxonomy" id="171969"/>
    <lineage>
        <taxon>Eukaryota</taxon>
        <taxon>Viridiplantae</taxon>
        <taxon>Streptophyta</taxon>
        <taxon>Embryophyta</taxon>
        <taxon>Tracheophyta</taxon>
        <taxon>Spermatophyta</taxon>
        <taxon>Magnoliopsida</taxon>
        <taxon>eudicotyledons</taxon>
        <taxon>Gunneridae</taxon>
        <taxon>Pentapetalae</taxon>
        <taxon>Caryophyllales</taxon>
        <taxon>Cactineae</taxon>
        <taxon>Cactaceae</taxon>
        <taxon>Cactoideae</taxon>
        <taxon>Echinocereeae</taxon>
        <taxon>Carnegiea</taxon>
    </lineage>
</organism>
<sequence>MYTMKVVFRKFLILCMLGYSERRIKKTYYKKPKLPFEDSLVYIESDEEVHESIVLSKSFEYSVASANDDNESNDGDSDCMADDKYEGYRSEVEDKEMHDEMVANLDGLGLKTERIGDKGMLLMIYMHTTKILMILVTSESDEMMIMMMKKKKTITYPRYNAISSNEGVELEVGLKLIDKEQLREVSEDYRIIKGYDIRITHCMGCDSKRE</sequence>
<accession>A0A9Q1KSU0</accession>
<name>A0A9Q1KSU0_9CARY</name>
<dbReference type="Proteomes" id="UP001153076">
    <property type="component" value="Unassembled WGS sequence"/>
</dbReference>
<gene>
    <name evidence="1" type="ORF">Cgig2_030799</name>
</gene>
<keyword evidence="2" id="KW-1185">Reference proteome</keyword>
<evidence type="ECO:0000313" key="1">
    <source>
        <dbReference type="EMBL" id="KAJ8448943.1"/>
    </source>
</evidence>
<comment type="caution">
    <text evidence="1">The sequence shown here is derived from an EMBL/GenBank/DDBJ whole genome shotgun (WGS) entry which is preliminary data.</text>
</comment>
<proteinExistence type="predicted"/>
<protein>
    <submittedName>
        <fullName evidence="1">Uncharacterized protein</fullName>
    </submittedName>
</protein>
<dbReference type="AlphaFoldDB" id="A0A9Q1KSU0"/>
<evidence type="ECO:0000313" key="2">
    <source>
        <dbReference type="Proteomes" id="UP001153076"/>
    </source>
</evidence>